<dbReference type="InterPro" id="IPR007863">
    <property type="entry name" value="Peptidase_M16_C"/>
</dbReference>
<feature type="domain" description="Peptidase M16 C-terminal" evidence="2">
    <location>
        <begin position="173"/>
        <end position="345"/>
    </location>
</feature>
<dbReference type="Proteomes" id="UP001447842">
    <property type="component" value="Chromosome"/>
</dbReference>
<evidence type="ECO:0000259" key="2">
    <source>
        <dbReference type="Pfam" id="PF05193"/>
    </source>
</evidence>
<sequence length="414" mass="45476">MAETTVEQVEVNGIKVPMIFEHDSRLPIVSMQLVFRQSGSIEDGALAGLAKVSASMLNEGTQKRGAVGFAEALDARAIHLSVHAGTETMVFEMGSLKEEFGEAVGLLEELLTAPNLSKEALQKVKTTMVGALSRKENDFDYVANRELRAMLFTDTPLASPASGTVESVKAMELKTVKAFVENHLQASRAIVVIGGDISKTDAEDAARRLLSTLPKGALESLGYYPASAAAQTELFKRKTEQAYVYFGAPFEMKVGDAEHYISRVAMFILGSGGFGSRMMEEVRVKRGLAYSAYCRANIARSNSYFFGYLQTKIASQKEAVETVREVIDTFIEKGATQEELDQAKRFLLGSEPLRVETLSQRLSRTFLEYYKGEGIGASARELAQIETLDLATLNAFIKKHKEIEKLTFSIVTEE</sequence>
<dbReference type="SUPFAM" id="SSF63411">
    <property type="entry name" value="LuxS/MPP-like metallohydrolase"/>
    <property type="match status" value="2"/>
</dbReference>
<dbReference type="Gene3D" id="3.30.830.10">
    <property type="entry name" value="Metalloenzyme, LuxS/M16 peptidase-like"/>
    <property type="match status" value="2"/>
</dbReference>
<dbReference type="PANTHER" id="PTHR11851:SF225">
    <property type="entry name" value="NON-PEPTIDASE HOMOLOG YMXG"/>
    <property type="match status" value="1"/>
</dbReference>
<accession>A0ABZ3H7Y9</accession>
<dbReference type="InterPro" id="IPR011765">
    <property type="entry name" value="Pept_M16_N"/>
</dbReference>
<feature type="domain" description="Peptidase M16 N-terminal" evidence="1">
    <location>
        <begin position="21"/>
        <end position="163"/>
    </location>
</feature>
<dbReference type="InterPro" id="IPR011249">
    <property type="entry name" value="Metalloenz_LuxS/M16"/>
</dbReference>
<dbReference type="PANTHER" id="PTHR11851">
    <property type="entry name" value="METALLOPROTEASE"/>
    <property type="match status" value="1"/>
</dbReference>
<evidence type="ECO:0000313" key="4">
    <source>
        <dbReference type="Proteomes" id="UP001447842"/>
    </source>
</evidence>
<keyword evidence="4" id="KW-1185">Reference proteome</keyword>
<dbReference type="Pfam" id="PF00675">
    <property type="entry name" value="Peptidase_M16"/>
    <property type="match status" value="1"/>
</dbReference>
<protein>
    <submittedName>
        <fullName evidence="3">Pitrilysin family protein</fullName>
    </submittedName>
</protein>
<organism evidence="3 4">
    <name type="scientific">Sulfurimonas diazotrophicus</name>
    <dbReference type="NCBI Taxonomy" id="3131939"/>
    <lineage>
        <taxon>Bacteria</taxon>
        <taxon>Pseudomonadati</taxon>
        <taxon>Campylobacterota</taxon>
        <taxon>Epsilonproteobacteria</taxon>
        <taxon>Campylobacterales</taxon>
        <taxon>Sulfurimonadaceae</taxon>
        <taxon>Sulfurimonas</taxon>
    </lineage>
</organism>
<proteinExistence type="predicted"/>
<evidence type="ECO:0000313" key="3">
    <source>
        <dbReference type="EMBL" id="XAU14655.1"/>
    </source>
</evidence>
<dbReference type="Pfam" id="PF05193">
    <property type="entry name" value="Peptidase_M16_C"/>
    <property type="match status" value="1"/>
</dbReference>
<reference evidence="3 4" key="1">
    <citation type="submission" date="2024-03" db="EMBL/GenBank/DDBJ databases">
        <title>Sulfurimonas sp. HSL3-1.</title>
        <authorList>
            <person name="Wang S."/>
        </authorList>
    </citation>
    <scope>NUCLEOTIDE SEQUENCE [LARGE SCALE GENOMIC DNA]</scope>
    <source>
        <strain evidence="3 4">HSL3-1</strain>
    </source>
</reference>
<dbReference type="RefSeq" id="WP_345972323.1">
    <property type="nucleotide sequence ID" value="NZ_CP147920.1"/>
</dbReference>
<dbReference type="InterPro" id="IPR050361">
    <property type="entry name" value="MPP/UQCRC_Complex"/>
</dbReference>
<gene>
    <name evidence="3" type="ORF">WCY31_10430</name>
</gene>
<name>A0ABZ3H7Y9_9BACT</name>
<dbReference type="EMBL" id="CP147920">
    <property type="protein sequence ID" value="XAU14655.1"/>
    <property type="molecule type" value="Genomic_DNA"/>
</dbReference>
<evidence type="ECO:0000259" key="1">
    <source>
        <dbReference type="Pfam" id="PF00675"/>
    </source>
</evidence>